<protein>
    <submittedName>
        <fullName evidence="5">Nitroreductase family protein</fullName>
    </submittedName>
</protein>
<keyword evidence="3" id="KW-0560">Oxidoreductase</keyword>
<dbReference type="AlphaFoldDB" id="A0A545AUR7"/>
<dbReference type="Proteomes" id="UP000317982">
    <property type="component" value="Unassembled WGS sequence"/>
</dbReference>
<evidence type="ECO:0000259" key="4">
    <source>
        <dbReference type="Pfam" id="PF00881"/>
    </source>
</evidence>
<keyword evidence="2" id="KW-0288">FMN</keyword>
<evidence type="ECO:0000256" key="1">
    <source>
        <dbReference type="ARBA" id="ARBA00022630"/>
    </source>
</evidence>
<dbReference type="GO" id="GO:0016491">
    <property type="term" value="F:oxidoreductase activity"/>
    <property type="evidence" value="ECO:0007669"/>
    <property type="project" value="UniProtKB-KW"/>
</dbReference>
<dbReference type="InterPro" id="IPR050627">
    <property type="entry name" value="Nitroreductase/BluB"/>
</dbReference>
<evidence type="ECO:0000313" key="6">
    <source>
        <dbReference type="Proteomes" id="UP000317982"/>
    </source>
</evidence>
<dbReference type="PANTHER" id="PTHR23026">
    <property type="entry name" value="NADPH NITROREDUCTASE"/>
    <property type="match status" value="1"/>
</dbReference>
<evidence type="ECO:0000256" key="3">
    <source>
        <dbReference type="ARBA" id="ARBA00023002"/>
    </source>
</evidence>
<proteinExistence type="predicted"/>
<comment type="caution">
    <text evidence="5">The sequence shown here is derived from an EMBL/GenBank/DDBJ whole genome shotgun (WGS) entry which is preliminary data.</text>
</comment>
<dbReference type="Pfam" id="PF00881">
    <property type="entry name" value="Nitroreductase"/>
    <property type="match status" value="1"/>
</dbReference>
<name>A0A545AUR7_9ACTN</name>
<dbReference type="InParanoid" id="A0A545AUR7"/>
<gene>
    <name evidence="5" type="ORF">FL583_11295</name>
</gene>
<keyword evidence="1" id="KW-0285">Flavoprotein</keyword>
<organism evidence="5 6">
    <name type="scientific">Cryptosporangium phraense</name>
    <dbReference type="NCBI Taxonomy" id="2593070"/>
    <lineage>
        <taxon>Bacteria</taxon>
        <taxon>Bacillati</taxon>
        <taxon>Actinomycetota</taxon>
        <taxon>Actinomycetes</taxon>
        <taxon>Cryptosporangiales</taxon>
        <taxon>Cryptosporangiaceae</taxon>
        <taxon>Cryptosporangium</taxon>
    </lineage>
</organism>
<evidence type="ECO:0000313" key="5">
    <source>
        <dbReference type="EMBL" id="TQS45076.1"/>
    </source>
</evidence>
<dbReference type="OrthoDB" id="9798230at2"/>
<feature type="domain" description="Nitroreductase" evidence="4">
    <location>
        <begin position="31"/>
        <end position="194"/>
    </location>
</feature>
<dbReference type="PANTHER" id="PTHR23026:SF90">
    <property type="entry name" value="IODOTYROSINE DEIODINASE 1"/>
    <property type="match status" value="1"/>
</dbReference>
<dbReference type="SUPFAM" id="SSF55469">
    <property type="entry name" value="FMN-dependent nitroreductase-like"/>
    <property type="match status" value="1"/>
</dbReference>
<evidence type="ECO:0000256" key="2">
    <source>
        <dbReference type="ARBA" id="ARBA00022643"/>
    </source>
</evidence>
<dbReference type="EMBL" id="VIRS01000006">
    <property type="protein sequence ID" value="TQS45076.1"/>
    <property type="molecule type" value="Genomic_DNA"/>
</dbReference>
<dbReference type="InterPro" id="IPR029479">
    <property type="entry name" value="Nitroreductase"/>
</dbReference>
<dbReference type="CDD" id="cd02144">
    <property type="entry name" value="iodotyrosine_dehalogenase"/>
    <property type="match status" value="1"/>
</dbReference>
<accession>A0A545AUR7</accession>
<keyword evidence="6" id="KW-1185">Reference proteome</keyword>
<reference evidence="5 6" key="1">
    <citation type="submission" date="2019-07" db="EMBL/GenBank/DDBJ databases">
        <title>Cryptosporangium phraense sp. nov., isolated from plant litter.</title>
        <authorList>
            <person name="Suriyachadkun C."/>
        </authorList>
    </citation>
    <scope>NUCLEOTIDE SEQUENCE [LARGE SCALE GENOMIC DNA]</scope>
    <source>
        <strain evidence="5 6">A-T 5661</strain>
    </source>
</reference>
<sequence>METREQLRYRPDRLPAADAVDRSRSLLEAMRRRRSVRYFSPEPVPDELLRNAIEVAATAPSGANQQPWTFVVVADPQLRGLIRDAAEAEERYSYTGAVTSEWLDELRLVKAHITEASHLVVVFRQSHRVGQHGAEHQNYYSGESVGIAVGMLAMTLHLAGVGLLVHAPPPAKFLADLLQRPRSETAFAIVSVGYAADDCVVPDLPRKSLDEVLVRK</sequence>
<dbReference type="Gene3D" id="3.40.109.10">
    <property type="entry name" value="NADH Oxidase"/>
    <property type="match status" value="1"/>
</dbReference>
<dbReference type="InterPro" id="IPR000415">
    <property type="entry name" value="Nitroreductase-like"/>
</dbReference>
<dbReference type="RefSeq" id="WP_142704525.1">
    <property type="nucleotide sequence ID" value="NZ_VIRS01000006.1"/>
</dbReference>